<sequence>MEAIKKIGRLHELKKEKEELKKQLDALVAPLQNQLHALEVEEEEIRSFLEEEAIQNGQQAASKTGTKTSLSYPGLGSVSVTEKEEWDITDKDEAKAIVLENPVFVDAQKIDVDKKAFVKIALEIQKETGDLVSCVGKVKKRTTRITLAKIGEEEE</sequence>
<accession>A0ABS1TLH5</accession>
<gene>
    <name evidence="2" type="ORF">JK635_08130</name>
</gene>
<protein>
    <submittedName>
        <fullName evidence="2">Uncharacterized protein</fullName>
    </submittedName>
</protein>
<name>A0ABS1TLH5_9BACI</name>
<dbReference type="Proteomes" id="UP000623967">
    <property type="component" value="Unassembled WGS sequence"/>
</dbReference>
<evidence type="ECO:0000313" key="2">
    <source>
        <dbReference type="EMBL" id="MBL4952179.1"/>
    </source>
</evidence>
<evidence type="ECO:0000313" key="3">
    <source>
        <dbReference type="Proteomes" id="UP000623967"/>
    </source>
</evidence>
<comment type="caution">
    <text evidence="2">The sequence shown here is derived from an EMBL/GenBank/DDBJ whole genome shotgun (WGS) entry which is preliminary data.</text>
</comment>
<dbReference type="RefSeq" id="WP_202653457.1">
    <property type="nucleotide sequence ID" value="NZ_JAESWB010000134.1"/>
</dbReference>
<evidence type="ECO:0000256" key="1">
    <source>
        <dbReference type="SAM" id="Coils"/>
    </source>
</evidence>
<reference evidence="2 3" key="1">
    <citation type="submission" date="2021-01" db="EMBL/GenBank/DDBJ databases">
        <title>Genome public.</title>
        <authorList>
            <person name="Liu C."/>
            <person name="Sun Q."/>
        </authorList>
    </citation>
    <scope>NUCLEOTIDE SEQUENCE [LARGE SCALE GENOMIC DNA]</scope>
    <source>
        <strain evidence="2 3">YIM B02564</strain>
    </source>
</reference>
<organism evidence="2 3">
    <name type="scientific">Neobacillus paridis</name>
    <dbReference type="NCBI Taxonomy" id="2803862"/>
    <lineage>
        <taxon>Bacteria</taxon>
        <taxon>Bacillati</taxon>
        <taxon>Bacillota</taxon>
        <taxon>Bacilli</taxon>
        <taxon>Bacillales</taxon>
        <taxon>Bacillaceae</taxon>
        <taxon>Neobacillus</taxon>
    </lineage>
</organism>
<keyword evidence="3" id="KW-1185">Reference proteome</keyword>
<keyword evidence="1" id="KW-0175">Coiled coil</keyword>
<feature type="coiled-coil region" evidence="1">
    <location>
        <begin position="3"/>
        <end position="51"/>
    </location>
</feature>
<proteinExistence type="predicted"/>
<dbReference type="EMBL" id="JAESWB010000134">
    <property type="protein sequence ID" value="MBL4952179.1"/>
    <property type="molecule type" value="Genomic_DNA"/>
</dbReference>